<keyword evidence="2" id="KW-0479">Metal-binding</keyword>
<sequence length="294" mass="31938">MKLVTYSNSDTTAIGALLEDSICPFANDSSLPDEMKAFLEGGEVNMNKATDLLEKAENLIPLNSVTLLSPIINPQKILAIGLNYADHVKESGMETPKIPMVFNKQSSSVTGHNGVIHLPRASEALDYEAEMAFVIGKQCRHVSKDEAASVIAGITICNDVSVRDWQLAVPTFTMGKSFDTHCPLGPYLVTMDEIGDPHNLDIKLFLNGEEKQNSNTKELVFNCYDLIEHLSTAFTLMPGDIVPTGTPGGVLGVEVMAGRASWLQEGDEIKIELEKVGTLSNKVIKEPDSTKFIA</sequence>
<reference evidence="9" key="1">
    <citation type="submission" date="2020-10" db="EMBL/GenBank/DDBJ databases">
        <title>Microbiome of the Black Sea water column analyzed by genome centric metagenomics.</title>
        <authorList>
            <person name="Cabello-Yeves P.J."/>
            <person name="Callieri C."/>
            <person name="Picazo A."/>
            <person name="Mehrshad M."/>
            <person name="Haro-Moreno J.M."/>
            <person name="Roda-Garcia J."/>
            <person name="Dzembekova N."/>
            <person name="Slabakova V."/>
            <person name="Slabakova N."/>
            <person name="Moncheva S."/>
            <person name="Rodriguez-Valera F."/>
        </authorList>
    </citation>
    <scope>NUCLEOTIDE SEQUENCE</scope>
    <source>
        <strain evidence="9">BS307-5m-G49</strain>
    </source>
</reference>
<dbReference type="GO" id="GO:0016787">
    <property type="term" value="F:hydrolase activity"/>
    <property type="evidence" value="ECO:0007669"/>
    <property type="project" value="UniProtKB-KW"/>
</dbReference>
<feature type="domain" description="Fumarylacetoacetase-like C-terminal" evidence="8">
    <location>
        <begin position="76"/>
        <end position="283"/>
    </location>
</feature>
<comment type="pathway">
    <text evidence="6">Aromatic compound metabolism; 4-hydroxyphenylacetate degradation; pyruvate and succinate semialdehyde from 4-hydroxyphenylacetate: step 4/7.</text>
</comment>
<comment type="similarity">
    <text evidence="1">Belongs to the FAH family.</text>
</comment>
<dbReference type="GO" id="GO:0046872">
    <property type="term" value="F:metal ion binding"/>
    <property type="evidence" value="ECO:0007669"/>
    <property type="project" value="UniProtKB-KW"/>
</dbReference>
<evidence type="ECO:0000256" key="2">
    <source>
        <dbReference type="ARBA" id="ARBA00022723"/>
    </source>
</evidence>
<dbReference type="PANTHER" id="PTHR42796">
    <property type="entry name" value="FUMARYLACETOACETATE HYDROLASE DOMAIN-CONTAINING PROTEIN 2A-RELATED"/>
    <property type="match status" value="1"/>
</dbReference>
<evidence type="ECO:0000256" key="5">
    <source>
        <dbReference type="ARBA" id="ARBA00057150"/>
    </source>
</evidence>
<dbReference type="SUPFAM" id="SSF56529">
    <property type="entry name" value="FAH"/>
    <property type="match status" value="1"/>
</dbReference>
<evidence type="ECO:0000256" key="6">
    <source>
        <dbReference type="ARBA" id="ARBA00060569"/>
    </source>
</evidence>
<comment type="catalytic activity">
    <reaction evidence="4">
        <text>(2E,4Z)-5-hydroxypenta-2,4-diene-1,2,5-tricarboxylate = (3E,5R)-5-carboxy-2-oxohept-3-enedioate</text>
        <dbReference type="Rhea" id="RHEA:18813"/>
        <dbReference type="ChEBI" id="CHEBI:47961"/>
        <dbReference type="ChEBI" id="CHEBI:87491"/>
        <dbReference type="EC" id="5.3.3.10"/>
    </reaction>
</comment>
<comment type="function">
    <text evidence="5">Decarboxylates OPET (5-oxo-pent-3-ene-1,2,5-tricarboxylic acid) into HHDD (2-hydroxy-hept-2,4-diene-1,7-dioate) and isomerizes it to OHED (2-oxo-hept-3-ene-1,7-dioate).</text>
</comment>
<dbReference type="GO" id="GO:0008704">
    <property type="term" value="F:5-carboxymethyl-2-hydroxymuconate delta-isomerase activity"/>
    <property type="evidence" value="ECO:0007669"/>
    <property type="project" value="UniProtKB-EC"/>
</dbReference>
<evidence type="ECO:0000313" key="9">
    <source>
        <dbReference type="EMBL" id="MBL6811842.1"/>
    </source>
</evidence>
<dbReference type="InterPro" id="IPR036663">
    <property type="entry name" value="Fumarylacetoacetase_C_sf"/>
</dbReference>
<dbReference type="Pfam" id="PF01557">
    <property type="entry name" value="FAA_hydrolase"/>
    <property type="match status" value="1"/>
</dbReference>
<dbReference type="InterPro" id="IPR051121">
    <property type="entry name" value="FAH"/>
</dbReference>
<protein>
    <submittedName>
        <fullName evidence="9">Fumarylacetoacetate hydrolase family protein</fullName>
    </submittedName>
</protein>
<evidence type="ECO:0000259" key="8">
    <source>
        <dbReference type="Pfam" id="PF01557"/>
    </source>
</evidence>
<dbReference type="GO" id="GO:0018800">
    <property type="term" value="F:5-oxopent-3-ene-1,2,5-tricarboxylate decarboxylase activity"/>
    <property type="evidence" value="ECO:0007669"/>
    <property type="project" value="UniProtKB-EC"/>
</dbReference>
<comment type="caution">
    <text evidence="9">The sequence shown here is derived from an EMBL/GenBank/DDBJ whole genome shotgun (WGS) entry which is preliminary data.</text>
</comment>
<dbReference type="AlphaFoldDB" id="A0A937I2R1"/>
<comment type="catalytic activity">
    <reaction evidence="3">
        <text>(3E,5R)-5-carboxy-2-oxohept-3-enedioate + H(+) = (4Z)-2-oxohept-4-enedioate + CO2</text>
        <dbReference type="Rhea" id="RHEA:14397"/>
        <dbReference type="ChEBI" id="CHEBI:15378"/>
        <dbReference type="ChEBI" id="CHEBI:16526"/>
        <dbReference type="ChEBI" id="CHEBI:87491"/>
        <dbReference type="ChEBI" id="CHEBI:87507"/>
        <dbReference type="EC" id="4.1.1.68"/>
    </reaction>
</comment>
<dbReference type="PANTHER" id="PTHR42796:SF4">
    <property type="entry name" value="FUMARYLACETOACETATE HYDROLASE DOMAIN-CONTAINING PROTEIN 2A"/>
    <property type="match status" value="1"/>
</dbReference>
<accession>A0A937I2R1</accession>
<name>A0A937I2R1_9GAMM</name>
<evidence type="ECO:0000256" key="7">
    <source>
        <dbReference type="ARBA" id="ARBA00060680"/>
    </source>
</evidence>
<evidence type="ECO:0000256" key="4">
    <source>
        <dbReference type="ARBA" id="ARBA00052790"/>
    </source>
</evidence>
<keyword evidence="9" id="KW-0378">Hydrolase</keyword>
<dbReference type="GO" id="GO:0019752">
    <property type="term" value="P:carboxylic acid metabolic process"/>
    <property type="evidence" value="ECO:0007669"/>
    <property type="project" value="UniProtKB-ARBA"/>
</dbReference>
<gene>
    <name evidence="9" type="ORF">ISQ63_03030</name>
</gene>
<dbReference type="InterPro" id="IPR011234">
    <property type="entry name" value="Fumarylacetoacetase-like_C"/>
</dbReference>
<evidence type="ECO:0000256" key="1">
    <source>
        <dbReference type="ARBA" id="ARBA00010211"/>
    </source>
</evidence>
<dbReference type="FunFam" id="3.90.850.10:FF:000002">
    <property type="entry name" value="2-hydroxyhepta-2,4-diene-1,7-dioate isomerase"/>
    <property type="match status" value="1"/>
</dbReference>
<evidence type="ECO:0000256" key="3">
    <source>
        <dbReference type="ARBA" id="ARBA00051258"/>
    </source>
</evidence>
<organism evidence="9 10">
    <name type="scientific">SAR86 cluster bacterium</name>
    <dbReference type="NCBI Taxonomy" id="2030880"/>
    <lineage>
        <taxon>Bacteria</taxon>
        <taxon>Pseudomonadati</taxon>
        <taxon>Pseudomonadota</taxon>
        <taxon>Gammaproteobacteria</taxon>
        <taxon>SAR86 cluster</taxon>
    </lineage>
</organism>
<comment type="pathway">
    <text evidence="7">Aromatic compound metabolism; 4-hydroxyphenylacetate degradation; pyruvate and succinate semialdehyde from 4-hydroxyphenylacetate: step 5/7.</text>
</comment>
<dbReference type="Proteomes" id="UP000744438">
    <property type="component" value="Unassembled WGS sequence"/>
</dbReference>
<proteinExistence type="inferred from homology"/>
<dbReference type="Gene3D" id="3.90.850.10">
    <property type="entry name" value="Fumarylacetoacetase-like, C-terminal domain"/>
    <property type="match status" value="1"/>
</dbReference>
<evidence type="ECO:0000313" key="10">
    <source>
        <dbReference type="Proteomes" id="UP000744438"/>
    </source>
</evidence>
<dbReference type="EMBL" id="JADHQC010000015">
    <property type="protein sequence ID" value="MBL6811842.1"/>
    <property type="molecule type" value="Genomic_DNA"/>
</dbReference>